<gene>
    <name evidence="2" type="ORF">L21SP5_01358</name>
</gene>
<protein>
    <submittedName>
        <fullName evidence="2">Uncharacterized protein</fullName>
    </submittedName>
</protein>
<feature type="signal peptide" evidence="1">
    <location>
        <begin position="1"/>
        <end position="22"/>
    </location>
</feature>
<proteinExistence type="predicted"/>
<dbReference type="EMBL" id="CP013118">
    <property type="protein sequence ID" value="ALO15008.1"/>
    <property type="molecule type" value="Genomic_DNA"/>
</dbReference>
<dbReference type="Proteomes" id="UP000064893">
    <property type="component" value="Chromosome"/>
</dbReference>
<accession>A0A0S2HY89</accession>
<evidence type="ECO:0000313" key="3">
    <source>
        <dbReference type="Proteomes" id="UP000064893"/>
    </source>
</evidence>
<keyword evidence="1" id="KW-0732">Signal</keyword>
<dbReference type="AlphaFoldDB" id="A0A0S2HY89"/>
<sequence precursor="true">MKLKLRIICLLACLPLITPAQLDTVIYMKLNKQPTSKERAFFCITLLKKSDKKFVETRFKNTLISNGLKQVIRKLKYSATLF</sequence>
<feature type="chain" id="PRO_5006599238" evidence="1">
    <location>
        <begin position="23"/>
        <end position="82"/>
    </location>
</feature>
<name>A0A0S2HY89_9BACT</name>
<keyword evidence="3" id="KW-1185">Reference proteome</keyword>
<dbReference type="KEGG" id="blq:L21SP5_01358"/>
<evidence type="ECO:0000256" key="1">
    <source>
        <dbReference type="SAM" id="SignalP"/>
    </source>
</evidence>
<reference evidence="2 3" key="1">
    <citation type="submission" date="2015-11" db="EMBL/GenBank/DDBJ databases">
        <title>Description and complete genome sequence of a novel strain predominating in hypersaline microbial mats and representing a new family of the Bacteriodetes phylum.</title>
        <authorList>
            <person name="Spring S."/>
            <person name="Bunk B."/>
            <person name="Sproer C."/>
            <person name="Klenk H.-P."/>
        </authorList>
    </citation>
    <scope>NUCLEOTIDE SEQUENCE [LARGE SCALE GENOMIC DNA]</scope>
    <source>
        <strain evidence="2 3">L21-Spi-D4</strain>
    </source>
</reference>
<evidence type="ECO:0000313" key="2">
    <source>
        <dbReference type="EMBL" id="ALO15008.1"/>
    </source>
</evidence>
<organism evidence="2 3">
    <name type="scientific">Salinivirga cyanobacteriivorans</name>
    <dbReference type="NCBI Taxonomy" id="1307839"/>
    <lineage>
        <taxon>Bacteria</taxon>
        <taxon>Pseudomonadati</taxon>
        <taxon>Bacteroidota</taxon>
        <taxon>Bacteroidia</taxon>
        <taxon>Bacteroidales</taxon>
        <taxon>Salinivirgaceae</taxon>
        <taxon>Salinivirga</taxon>
    </lineage>
</organism>